<dbReference type="eggNOG" id="COG3721">
    <property type="taxonomic scope" value="Bacteria"/>
</dbReference>
<feature type="compositionally biased region" description="Basic and acidic residues" evidence="1">
    <location>
        <begin position="1"/>
        <end position="10"/>
    </location>
</feature>
<gene>
    <name evidence="2" type="ORF">RSPPHO_02608</name>
</gene>
<dbReference type="PATRIC" id="fig|1150469.3.peg.2968"/>
<organism evidence="2 3">
    <name type="scientific">Pararhodospirillum photometricum DSM 122</name>
    <dbReference type="NCBI Taxonomy" id="1150469"/>
    <lineage>
        <taxon>Bacteria</taxon>
        <taxon>Pseudomonadati</taxon>
        <taxon>Pseudomonadota</taxon>
        <taxon>Alphaproteobacteria</taxon>
        <taxon>Rhodospirillales</taxon>
        <taxon>Rhodospirillaceae</taxon>
        <taxon>Pararhodospirillum</taxon>
    </lineage>
</organism>
<dbReference type="Pfam" id="PF06228">
    <property type="entry name" value="ChuX_HutX"/>
    <property type="match status" value="1"/>
</dbReference>
<dbReference type="InterPro" id="IPR053733">
    <property type="entry name" value="Heme_Transport_Util_sf"/>
</dbReference>
<dbReference type="InterPro" id="IPR010413">
    <property type="entry name" value="HutX-like"/>
</dbReference>
<sequence length="226" mass="23830">MASGRPDHPRPGRAAPDPGRLVLANQPNRRLARSPECLLTLSHVRSVVPMTMMSPDPQTALRARLAASSDGVLETLAAEHGLSVREAAACLPPETGLEVSGAHFLEVLSDIASWGEILLLTHTEAGILECKGALPAGTLGHGYYNLRGAGPLGGHLRPEACAALRFVSRPFMGHESHAVWFFAASGAVLFKIFVGRTAQGGLEAEQVARFNALKARLAAAESPHGE</sequence>
<protein>
    <recommendedName>
        <fullName evidence="4">Heme utilization protein HuvX</fullName>
    </recommendedName>
</protein>
<name>H6SMU9_PARPM</name>
<evidence type="ECO:0000313" key="2">
    <source>
        <dbReference type="EMBL" id="CCG09234.1"/>
    </source>
</evidence>
<reference evidence="2 3" key="1">
    <citation type="submission" date="2012-02" db="EMBL/GenBank/DDBJ databases">
        <title>Shotgun genome sequence of Phaeospirillum photometricum DSM 122.</title>
        <authorList>
            <person name="Duquesne K."/>
            <person name="Sturgis J."/>
        </authorList>
    </citation>
    <scope>NUCLEOTIDE SEQUENCE [LARGE SCALE GENOMIC DNA]</scope>
    <source>
        <strain evidence="3">DSM122</strain>
    </source>
</reference>
<dbReference type="Proteomes" id="UP000033220">
    <property type="component" value="Chromosome DSM 122"/>
</dbReference>
<dbReference type="NCBIfam" id="TIGR04108">
    <property type="entry name" value="HutX"/>
    <property type="match status" value="1"/>
</dbReference>
<dbReference type="SUPFAM" id="SSF144064">
    <property type="entry name" value="Heme iron utilization protein-like"/>
    <property type="match status" value="1"/>
</dbReference>
<dbReference type="Gene3D" id="3.40.1570.10">
    <property type="entry name" value="HemS/ChuS/ChuX like domains"/>
    <property type="match status" value="1"/>
</dbReference>
<dbReference type="EMBL" id="HE663493">
    <property type="protein sequence ID" value="CCG09234.1"/>
    <property type="molecule type" value="Genomic_DNA"/>
</dbReference>
<feature type="region of interest" description="Disordered" evidence="1">
    <location>
        <begin position="1"/>
        <end position="21"/>
    </location>
</feature>
<keyword evidence="3" id="KW-1185">Reference proteome</keyword>
<proteinExistence type="predicted"/>
<evidence type="ECO:0008006" key="4">
    <source>
        <dbReference type="Google" id="ProtNLM"/>
    </source>
</evidence>
<dbReference type="AlphaFoldDB" id="H6SMU9"/>
<evidence type="ECO:0000313" key="3">
    <source>
        <dbReference type="Proteomes" id="UP000033220"/>
    </source>
</evidence>
<evidence type="ECO:0000256" key="1">
    <source>
        <dbReference type="SAM" id="MobiDB-lite"/>
    </source>
</evidence>
<dbReference type="HOGENOM" id="CLU_106714_1_0_5"/>
<dbReference type="CDD" id="cd16829">
    <property type="entry name" value="ChuX_HutX-like"/>
    <property type="match status" value="1"/>
</dbReference>
<dbReference type="KEGG" id="rpm:RSPPHO_02608"/>
<dbReference type="STRING" id="1150469.RSPPHO_02608"/>
<accession>H6SMU9</accession>